<evidence type="ECO:0000313" key="1">
    <source>
        <dbReference type="EMBL" id="KAK9712331.1"/>
    </source>
</evidence>
<dbReference type="EMBL" id="JASPKY010000265">
    <property type="protein sequence ID" value="KAK9712331.1"/>
    <property type="molecule type" value="Genomic_DNA"/>
</dbReference>
<reference evidence="1 2" key="1">
    <citation type="journal article" date="2024" name="BMC Genomics">
        <title>De novo assembly and annotation of Popillia japonica's genome with initial clues to its potential as an invasive pest.</title>
        <authorList>
            <person name="Cucini C."/>
            <person name="Boschi S."/>
            <person name="Funari R."/>
            <person name="Cardaioli E."/>
            <person name="Iannotti N."/>
            <person name="Marturano G."/>
            <person name="Paoli F."/>
            <person name="Bruttini M."/>
            <person name="Carapelli A."/>
            <person name="Frati F."/>
            <person name="Nardi F."/>
        </authorList>
    </citation>
    <scope>NUCLEOTIDE SEQUENCE [LARGE SCALE GENOMIC DNA]</scope>
    <source>
        <strain evidence="1">DMR45628</strain>
    </source>
</reference>
<proteinExistence type="predicted"/>
<protein>
    <submittedName>
        <fullName evidence="1">Uncharacterized protein</fullName>
    </submittedName>
</protein>
<gene>
    <name evidence="1" type="ORF">QE152_g24944</name>
</gene>
<sequence length="257" mass="29238">MLGRGQKSCTATLLHSSSYKIHLPEELKTPVRKKDKADMKASKRNEEGKFCLSCSKVAQKVDGEELLPGDVLVFTDDKDTCERFYDKETCERLMIKIPVNVFTTRKHVKGMLGRGQKSCTAALLHSSSYKIHLPEEVRTPVRKKDTADMKASKRNEDGKIFLSCSNGMLGRGQKSCTATLLHSSSYKIHLPEELKTPVRKKDSSYKIHLPEELKTPVRKKDKADMKASKTKEEGKFRLSCLKGKWRRVTSWRRASVY</sequence>
<dbReference type="Proteomes" id="UP001458880">
    <property type="component" value="Unassembled WGS sequence"/>
</dbReference>
<dbReference type="AlphaFoldDB" id="A0AAW1K260"/>
<accession>A0AAW1K260</accession>
<keyword evidence="2" id="KW-1185">Reference proteome</keyword>
<name>A0AAW1K260_POPJA</name>
<comment type="caution">
    <text evidence="1">The sequence shown here is derived from an EMBL/GenBank/DDBJ whole genome shotgun (WGS) entry which is preliminary data.</text>
</comment>
<evidence type="ECO:0000313" key="2">
    <source>
        <dbReference type="Proteomes" id="UP001458880"/>
    </source>
</evidence>
<organism evidence="1 2">
    <name type="scientific">Popillia japonica</name>
    <name type="common">Japanese beetle</name>
    <dbReference type="NCBI Taxonomy" id="7064"/>
    <lineage>
        <taxon>Eukaryota</taxon>
        <taxon>Metazoa</taxon>
        <taxon>Ecdysozoa</taxon>
        <taxon>Arthropoda</taxon>
        <taxon>Hexapoda</taxon>
        <taxon>Insecta</taxon>
        <taxon>Pterygota</taxon>
        <taxon>Neoptera</taxon>
        <taxon>Endopterygota</taxon>
        <taxon>Coleoptera</taxon>
        <taxon>Polyphaga</taxon>
        <taxon>Scarabaeiformia</taxon>
        <taxon>Scarabaeidae</taxon>
        <taxon>Rutelinae</taxon>
        <taxon>Popillia</taxon>
    </lineage>
</organism>